<accession>A0A1S2XDX1</accession>
<keyword evidence="8 14" id="KW-0863">Zinc-finger</keyword>
<dbReference type="KEGG" id="cam:101507635"/>
<keyword evidence="17" id="KW-1185">Reference proteome</keyword>
<reference evidence="17" key="1">
    <citation type="journal article" date="2013" name="Nat. Biotechnol.">
        <title>Draft genome sequence of chickpea (Cicer arietinum) provides a resource for trait improvement.</title>
        <authorList>
            <person name="Varshney R.K."/>
            <person name="Song C."/>
            <person name="Saxena R.K."/>
            <person name="Azam S."/>
            <person name="Yu S."/>
            <person name="Sharpe A.G."/>
            <person name="Cannon S."/>
            <person name="Baek J."/>
            <person name="Rosen B.D."/>
            <person name="Tar'an B."/>
            <person name="Millan T."/>
            <person name="Zhang X."/>
            <person name="Ramsay L.D."/>
            <person name="Iwata A."/>
            <person name="Wang Y."/>
            <person name="Nelson W."/>
            <person name="Farmer A.D."/>
            <person name="Gaur P.M."/>
            <person name="Soderlund C."/>
            <person name="Penmetsa R.V."/>
            <person name="Xu C."/>
            <person name="Bharti A.K."/>
            <person name="He W."/>
            <person name="Winter P."/>
            <person name="Zhao S."/>
            <person name="Hane J.K."/>
            <person name="Carrasquilla-Garcia N."/>
            <person name="Condie J.A."/>
            <person name="Upadhyaya H.D."/>
            <person name="Luo M.C."/>
            <person name="Thudi M."/>
            <person name="Gowda C.L."/>
            <person name="Singh N.P."/>
            <person name="Lichtenzveig J."/>
            <person name="Gali K.K."/>
            <person name="Rubio J."/>
            <person name="Nadarajan N."/>
            <person name="Dolezel J."/>
            <person name="Bansal K.C."/>
            <person name="Xu X."/>
            <person name="Edwards D."/>
            <person name="Zhang G."/>
            <person name="Kahl G."/>
            <person name="Gil J."/>
            <person name="Singh K.B."/>
            <person name="Datta S.K."/>
            <person name="Jackson S.A."/>
            <person name="Wang J."/>
            <person name="Cook D.R."/>
        </authorList>
    </citation>
    <scope>NUCLEOTIDE SEQUENCE [LARGE SCALE GENOMIC DNA]</scope>
    <source>
        <strain evidence="17">cv. CDC Frontier</strain>
    </source>
</reference>
<dbReference type="PaxDb" id="3827-XP_004487829.1"/>
<evidence type="ECO:0000256" key="2">
    <source>
        <dbReference type="ARBA" id="ARBA00004167"/>
    </source>
</evidence>
<evidence type="ECO:0000256" key="1">
    <source>
        <dbReference type="ARBA" id="ARBA00000900"/>
    </source>
</evidence>
<dbReference type="SUPFAM" id="SSF57850">
    <property type="entry name" value="RING/U-box"/>
    <property type="match status" value="1"/>
</dbReference>
<evidence type="ECO:0000256" key="9">
    <source>
        <dbReference type="ARBA" id="ARBA00022786"/>
    </source>
</evidence>
<protein>
    <recommendedName>
        <fullName evidence="4">RING-type E3 ubiquitin transferase</fullName>
        <ecNumber evidence="4">2.3.2.27</ecNumber>
    </recommendedName>
</protein>
<dbReference type="GeneID" id="101507635"/>
<evidence type="ECO:0000256" key="15">
    <source>
        <dbReference type="SAM" id="Phobius"/>
    </source>
</evidence>
<feature type="domain" description="RING-type" evidence="16">
    <location>
        <begin position="117"/>
        <end position="159"/>
    </location>
</feature>
<dbReference type="OrthoDB" id="8062037at2759"/>
<dbReference type="Gene3D" id="3.30.40.10">
    <property type="entry name" value="Zinc/RING finger domain, C3HC4 (zinc finger)"/>
    <property type="match status" value="1"/>
</dbReference>
<evidence type="ECO:0000256" key="4">
    <source>
        <dbReference type="ARBA" id="ARBA00012483"/>
    </source>
</evidence>
<keyword evidence="12 15" id="KW-0472">Membrane</keyword>
<evidence type="ECO:0000259" key="16">
    <source>
        <dbReference type="PROSITE" id="PS50089"/>
    </source>
</evidence>
<dbReference type="InterPro" id="IPR013083">
    <property type="entry name" value="Znf_RING/FYVE/PHD"/>
</dbReference>
<dbReference type="Proteomes" id="UP000087171">
    <property type="component" value="Chromosome Ca1"/>
</dbReference>
<evidence type="ECO:0000313" key="17">
    <source>
        <dbReference type="Proteomes" id="UP000087171"/>
    </source>
</evidence>
<evidence type="ECO:0000256" key="5">
    <source>
        <dbReference type="ARBA" id="ARBA00022679"/>
    </source>
</evidence>
<keyword evidence="10" id="KW-0862">Zinc</keyword>
<reference evidence="18" key="2">
    <citation type="submission" date="2025-08" db="UniProtKB">
        <authorList>
            <consortium name="RefSeq"/>
        </authorList>
    </citation>
    <scope>IDENTIFICATION</scope>
    <source>
        <tissue evidence="18">Etiolated seedlings</tissue>
    </source>
</reference>
<feature type="transmembrane region" description="Helical" evidence="15">
    <location>
        <begin position="30"/>
        <end position="57"/>
    </location>
</feature>
<dbReference type="CDD" id="cd16461">
    <property type="entry name" value="RING-H2_EL5-like"/>
    <property type="match status" value="1"/>
</dbReference>
<evidence type="ECO:0000256" key="12">
    <source>
        <dbReference type="ARBA" id="ARBA00023136"/>
    </source>
</evidence>
<evidence type="ECO:0000256" key="7">
    <source>
        <dbReference type="ARBA" id="ARBA00022723"/>
    </source>
</evidence>
<evidence type="ECO:0000256" key="14">
    <source>
        <dbReference type="PROSITE-ProRule" id="PRU00175"/>
    </source>
</evidence>
<comment type="catalytic activity">
    <reaction evidence="1">
        <text>S-ubiquitinyl-[E2 ubiquitin-conjugating enzyme]-L-cysteine + [acceptor protein]-L-lysine = [E2 ubiquitin-conjugating enzyme]-L-cysteine + N(6)-ubiquitinyl-[acceptor protein]-L-lysine.</text>
        <dbReference type="EC" id="2.3.2.27"/>
    </reaction>
</comment>
<dbReference type="InterPro" id="IPR001841">
    <property type="entry name" value="Znf_RING"/>
</dbReference>
<name>A0A1S2XDX1_CICAR</name>
<comment type="subcellular location">
    <subcellularLocation>
        <location evidence="2">Membrane</location>
        <topology evidence="2">Single-pass membrane protein</topology>
    </subcellularLocation>
</comment>
<evidence type="ECO:0000256" key="3">
    <source>
        <dbReference type="ARBA" id="ARBA00004906"/>
    </source>
</evidence>
<dbReference type="GO" id="GO:0008270">
    <property type="term" value="F:zinc ion binding"/>
    <property type="evidence" value="ECO:0007669"/>
    <property type="project" value="UniProtKB-KW"/>
</dbReference>
<keyword evidence="11 15" id="KW-1133">Transmembrane helix</keyword>
<evidence type="ECO:0000256" key="11">
    <source>
        <dbReference type="ARBA" id="ARBA00022989"/>
    </source>
</evidence>
<dbReference type="GO" id="GO:0016020">
    <property type="term" value="C:membrane"/>
    <property type="evidence" value="ECO:0007669"/>
    <property type="project" value="UniProtKB-SubCell"/>
</dbReference>
<dbReference type="SMART" id="SM00184">
    <property type="entry name" value="RING"/>
    <property type="match status" value="1"/>
</dbReference>
<dbReference type="GO" id="GO:0061630">
    <property type="term" value="F:ubiquitin protein ligase activity"/>
    <property type="evidence" value="ECO:0007669"/>
    <property type="project" value="UniProtKB-EC"/>
</dbReference>
<keyword evidence="9" id="KW-0833">Ubl conjugation pathway</keyword>
<dbReference type="STRING" id="3827.A0A1S2XDX1"/>
<dbReference type="FunFam" id="3.30.40.10:FF:000187">
    <property type="entry name" value="E3 ubiquitin-protein ligase ATL6"/>
    <property type="match status" value="1"/>
</dbReference>
<dbReference type="PROSITE" id="PS50089">
    <property type="entry name" value="ZF_RING_2"/>
    <property type="match status" value="1"/>
</dbReference>
<dbReference type="RefSeq" id="XP_004487829.1">
    <property type="nucleotide sequence ID" value="XM_004487772.3"/>
</dbReference>
<dbReference type="AlphaFoldDB" id="A0A1S2XDX1"/>
<dbReference type="PANTHER" id="PTHR45768">
    <property type="entry name" value="E3 UBIQUITIN-PROTEIN LIGASE RNF13-LIKE"/>
    <property type="match status" value="1"/>
</dbReference>
<evidence type="ECO:0000313" key="18">
    <source>
        <dbReference type="RefSeq" id="XP_004487829.1"/>
    </source>
</evidence>
<comment type="similarity">
    <text evidence="13">Belongs to the RING-type zinc finger family. ATL subfamily.</text>
</comment>
<dbReference type="eggNOG" id="KOG0800">
    <property type="taxonomic scope" value="Eukaryota"/>
</dbReference>
<gene>
    <name evidence="18" type="primary">LOC101507635</name>
</gene>
<keyword evidence="5" id="KW-0808">Transferase</keyword>
<dbReference type="EC" id="2.3.2.27" evidence="4"/>
<evidence type="ECO:0000256" key="10">
    <source>
        <dbReference type="ARBA" id="ARBA00022833"/>
    </source>
</evidence>
<evidence type="ECO:0000256" key="8">
    <source>
        <dbReference type="ARBA" id="ARBA00022771"/>
    </source>
</evidence>
<proteinExistence type="inferred from homology"/>
<dbReference type="PANTHER" id="PTHR45768:SF34">
    <property type="entry name" value="RING-H2 FINGER PROTEIN ATL64"/>
    <property type="match status" value="1"/>
</dbReference>
<organism evidence="17 18">
    <name type="scientific">Cicer arietinum</name>
    <name type="common">Chickpea</name>
    <name type="synonym">Garbanzo</name>
    <dbReference type="NCBI Taxonomy" id="3827"/>
    <lineage>
        <taxon>Eukaryota</taxon>
        <taxon>Viridiplantae</taxon>
        <taxon>Streptophyta</taxon>
        <taxon>Embryophyta</taxon>
        <taxon>Tracheophyta</taxon>
        <taxon>Spermatophyta</taxon>
        <taxon>Magnoliopsida</taxon>
        <taxon>eudicotyledons</taxon>
        <taxon>Gunneridae</taxon>
        <taxon>Pentapetalae</taxon>
        <taxon>rosids</taxon>
        <taxon>fabids</taxon>
        <taxon>Fabales</taxon>
        <taxon>Fabaceae</taxon>
        <taxon>Papilionoideae</taxon>
        <taxon>50 kb inversion clade</taxon>
        <taxon>NPAAA clade</taxon>
        <taxon>Hologalegina</taxon>
        <taxon>IRL clade</taxon>
        <taxon>Cicereae</taxon>
        <taxon>Cicer</taxon>
    </lineage>
</organism>
<sequence>MVKDEEPSNKFNQENSVNDFDAKGYSLSGKVMLCAIIILFFVVVLMFCLHIYARWYLLRSRRRRRLLRRRTQLVFFTDSPTTSVSVVTSSGLDAAVIASLPLFFYDPNTHPENAAECAVCLSEFEPGESGRVLPKCDHAFHTECIDMWFHSHSTCPLCRAPVEPTPDSQTRPEIVLKICEPETGSSSSSVGLRRKPSFVGVTVDVPVRDESCIDSPSSTQSSFRSPMSRMMSLKRILSREWKGSVSPSSCGGSGGGCSSVVELKVEQGGRDETVS</sequence>
<keyword evidence="7" id="KW-0479">Metal-binding</keyword>
<comment type="pathway">
    <text evidence="3">Protein modification; protein ubiquitination.</text>
</comment>
<keyword evidence="6 15" id="KW-0812">Transmembrane</keyword>
<evidence type="ECO:0000256" key="6">
    <source>
        <dbReference type="ARBA" id="ARBA00022692"/>
    </source>
</evidence>
<dbReference type="Pfam" id="PF13639">
    <property type="entry name" value="zf-RING_2"/>
    <property type="match status" value="1"/>
</dbReference>
<evidence type="ECO:0000256" key="13">
    <source>
        <dbReference type="ARBA" id="ARBA00024209"/>
    </source>
</evidence>